<dbReference type="EnsemblPlants" id="KEH23093">
    <property type="protein sequence ID" value="KEH23093"/>
    <property type="gene ID" value="MTR_7g066360"/>
</dbReference>
<proteinExistence type="predicted"/>
<gene>
    <name evidence="1" type="ordered locus">MTR_7g066360</name>
</gene>
<dbReference type="PaxDb" id="3880-AES66160"/>
<sequence length="481" mass="53480">MAGGATQSAEQVVNVTLRVLVDKARKKVVYAEAEKDFVDVLLSFLTLPLGTIARLVSKESNIEAVKFNSISSLYQSVSDLKEEYLWNKACKEMLIKPGNSMEAYCHQLKLNIDETEPLQYLCEYPFCRLVRNSWSIFYKQKCKCGMLFNSGPVVIDDMTCVPDGFVKETASFIIRDDLYVMPNHLRTSVCLLKKHGINDLANTEKKTLLITKKEVVDLLKLSLLSKTPITDFILKNKNFLCNSNPKFQSKIRIGKDLPSDSDEAKKNMVVILMVRKSNTKVLFATAEEDFADFLFSFLAFPLGVLQMLEGLSSLSSIDGLYRSMTELNLKNKLCSPGIFPTFQLRNQILPIGTSELSYKLNGKLLNYDDPKPTLSGGYVRGPLTILVTDDLVVTPISSIDAVSYLEKLKVPLDDLKEMVISIGVKEGLSILKASSTTTCALTNGLKPYIGSKPVRANSTSNAALTDIPSYNLKKPKVENEA</sequence>
<dbReference type="Pfam" id="PF05056">
    <property type="entry name" value="DUF674"/>
    <property type="match status" value="1"/>
</dbReference>
<organism evidence="1 3">
    <name type="scientific">Medicago truncatula</name>
    <name type="common">Barrel medic</name>
    <name type="synonym">Medicago tribuloides</name>
    <dbReference type="NCBI Taxonomy" id="3880"/>
    <lineage>
        <taxon>Eukaryota</taxon>
        <taxon>Viridiplantae</taxon>
        <taxon>Streptophyta</taxon>
        <taxon>Embryophyta</taxon>
        <taxon>Tracheophyta</taxon>
        <taxon>Spermatophyta</taxon>
        <taxon>Magnoliopsida</taxon>
        <taxon>eudicotyledons</taxon>
        <taxon>Gunneridae</taxon>
        <taxon>Pentapetalae</taxon>
        <taxon>rosids</taxon>
        <taxon>fabids</taxon>
        <taxon>Fabales</taxon>
        <taxon>Fabaceae</taxon>
        <taxon>Papilionoideae</taxon>
        <taxon>50 kb inversion clade</taxon>
        <taxon>NPAAA clade</taxon>
        <taxon>Hologalegina</taxon>
        <taxon>IRL clade</taxon>
        <taxon>Trifolieae</taxon>
        <taxon>Medicago</taxon>
    </lineage>
</organism>
<reference evidence="2" key="3">
    <citation type="submission" date="2015-04" db="UniProtKB">
        <authorList>
            <consortium name="EnsemblPlants"/>
        </authorList>
    </citation>
    <scope>IDENTIFICATION</scope>
    <source>
        <strain evidence="2">cv. Jemalong A17</strain>
    </source>
</reference>
<evidence type="ECO:0000313" key="2">
    <source>
        <dbReference type="EnsemblPlants" id="KEH23093"/>
    </source>
</evidence>
<dbReference type="InterPro" id="IPR007750">
    <property type="entry name" value="DUF674"/>
</dbReference>
<evidence type="ECO:0000313" key="1">
    <source>
        <dbReference type="EMBL" id="KEH23093.1"/>
    </source>
</evidence>
<dbReference type="PANTHER" id="PTHR33103">
    <property type="entry name" value="OS01G0153900 PROTEIN"/>
    <property type="match status" value="1"/>
</dbReference>
<name>A0A072U1R6_MEDTR</name>
<reference evidence="1 3" key="2">
    <citation type="journal article" date="2014" name="BMC Genomics">
        <title>An improved genome release (version Mt4.0) for the model legume Medicago truncatula.</title>
        <authorList>
            <person name="Tang H."/>
            <person name="Krishnakumar V."/>
            <person name="Bidwell S."/>
            <person name="Rosen B."/>
            <person name="Chan A."/>
            <person name="Zhou S."/>
            <person name="Gentzbittel L."/>
            <person name="Childs K.L."/>
            <person name="Yandell M."/>
            <person name="Gundlach H."/>
            <person name="Mayer K.F."/>
            <person name="Schwartz D.C."/>
            <person name="Town C.D."/>
        </authorList>
    </citation>
    <scope>GENOME REANNOTATION</scope>
    <source>
        <strain evidence="1">A17</strain>
        <strain evidence="2 3">cv. Jemalong A17</strain>
    </source>
</reference>
<accession>A0A072U1R6</accession>
<evidence type="ECO:0000313" key="3">
    <source>
        <dbReference type="Proteomes" id="UP000002051"/>
    </source>
</evidence>
<keyword evidence="3" id="KW-1185">Reference proteome</keyword>
<dbReference type="EMBL" id="CM001223">
    <property type="protein sequence ID" value="KEH23093.1"/>
    <property type="molecule type" value="Genomic_DNA"/>
</dbReference>
<dbReference type="Proteomes" id="UP000002051">
    <property type="component" value="Unassembled WGS sequence"/>
</dbReference>
<dbReference type="HOGENOM" id="CLU_030757_1_1_1"/>
<reference evidence="1 3" key="1">
    <citation type="journal article" date="2011" name="Nature">
        <title>The Medicago genome provides insight into the evolution of rhizobial symbioses.</title>
        <authorList>
            <person name="Young N.D."/>
            <person name="Debelle F."/>
            <person name="Oldroyd G.E."/>
            <person name="Geurts R."/>
            <person name="Cannon S.B."/>
            <person name="Udvardi M.K."/>
            <person name="Benedito V.A."/>
            <person name="Mayer K.F."/>
            <person name="Gouzy J."/>
            <person name="Schoof H."/>
            <person name="Van de Peer Y."/>
            <person name="Proost S."/>
            <person name="Cook D.R."/>
            <person name="Meyers B.C."/>
            <person name="Spannagl M."/>
            <person name="Cheung F."/>
            <person name="De Mita S."/>
            <person name="Krishnakumar V."/>
            <person name="Gundlach H."/>
            <person name="Zhou S."/>
            <person name="Mudge J."/>
            <person name="Bharti A.K."/>
            <person name="Murray J.D."/>
            <person name="Naoumkina M.A."/>
            <person name="Rosen B."/>
            <person name="Silverstein K.A."/>
            <person name="Tang H."/>
            <person name="Rombauts S."/>
            <person name="Zhao P.X."/>
            <person name="Zhou P."/>
            <person name="Barbe V."/>
            <person name="Bardou P."/>
            <person name="Bechner M."/>
            <person name="Bellec A."/>
            <person name="Berger A."/>
            <person name="Berges H."/>
            <person name="Bidwell S."/>
            <person name="Bisseling T."/>
            <person name="Choisne N."/>
            <person name="Couloux A."/>
            <person name="Denny R."/>
            <person name="Deshpande S."/>
            <person name="Dai X."/>
            <person name="Doyle J.J."/>
            <person name="Dudez A.M."/>
            <person name="Farmer A.D."/>
            <person name="Fouteau S."/>
            <person name="Franken C."/>
            <person name="Gibelin C."/>
            <person name="Gish J."/>
            <person name="Goldstein S."/>
            <person name="Gonzalez A.J."/>
            <person name="Green P.J."/>
            <person name="Hallab A."/>
            <person name="Hartog M."/>
            <person name="Hua A."/>
            <person name="Humphray S.J."/>
            <person name="Jeong D.H."/>
            <person name="Jing Y."/>
            <person name="Jocker A."/>
            <person name="Kenton S.M."/>
            <person name="Kim D.J."/>
            <person name="Klee K."/>
            <person name="Lai H."/>
            <person name="Lang C."/>
            <person name="Lin S."/>
            <person name="Macmil S.L."/>
            <person name="Magdelenat G."/>
            <person name="Matthews L."/>
            <person name="McCorrison J."/>
            <person name="Monaghan E.L."/>
            <person name="Mun J.H."/>
            <person name="Najar F.Z."/>
            <person name="Nicholson C."/>
            <person name="Noirot C."/>
            <person name="O'Bleness M."/>
            <person name="Paule C.R."/>
            <person name="Poulain J."/>
            <person name="Prion F."/>
            <person name="Qin B."/>
            <person name="Qu C."/>
            <person name="Retzel E.F."/>
            <person name="Riddle C."/>
            <person name="Sallet E."/>
            <person name="Samain S."/>
            <person name="Samson N."/>
            <person name="Sanders I."/>
            <person name="Saurat O."/>
            <person name="Scarpelli C."/>
            <person name="Schiex T."/>
            <person name="Segurens B."/>
            <person name="Severin A.J."/>
            <person name="Sherrier D.J."/>
            <person name="Shi R."/>
            <person name="Sims S."/>
            <person name="Singer S.R."/>
            <person name="Sinharoy S."/>
            <person name="Sterck L."/>
            <person name="Viollet A."/>
            <person name="Wang B.B."/>
            <person name="Wang K."/>
            <person name="Wang M."/>
            <person name="Wang X."/>
            <person name="Warfsmann J."/>
            <person name="Weissenbach J."/>
            <person name="White D.D."/>
            <person name="White J.D."/>
            <person name="Wiley G.B."/>
            <person name="Wincker P."/>
            <person name="Xing Y."/>
            <person name="Yang L."/>
            <person name="Yao Z."/>
            <person name="Ying F."/>
            <person name="Zhai J."/>
            <person name="Zhou L."/>
            <person name="Zuber A."/>
            <person name="Denarie J."/>
            <person name="Dixon R.A."/>
            <person name="May G.D."/>
            <person name="Schwartz D.C."/>
            <person name="Rogers J."/>
            <person name="Quetier F."/>
            <person name="Town C.D."/>
            <person name="Roe B.A."/>
        </authorList>
    </citation>
    <scope>NUCLEOTIDE SEQUENCE [LARGE SCALE GENOMIC DNA]</scope>
    <source>
        <strain evidence="1">A17</strain>
        <strain evidence="2 3">cv. Jemalong A17</strain>
    </source>
</reference>
<dbReference type="AlphaFoldDB" id="A0A072U1R6"/>
<protein>
    <submittedName>
        <fullName evidence="1">DUF674 family protein</fullName>
    </submittedName>
</protein>
<dbReference type="PANTHER" id="PTHR33103:SF27">
    <property type="entry name" value="OS04G0594700 PROTEIN"/>
    <property type="match status" value="1"/>
</dbReference>